<dbReference type="RefSeq" id="WP_136061040.1">
    <property type="nucleotide sequence ID" value="NZ_CAAHFH010000001.1"/>
</dbReference>
<dbReference type="InterPro" id="IPR050738">
    <property type="entry name" value="Sulfatase"/>
</dbReference>
<dbReference type="InterPro" id="IPR017850">
    <property type="entry name" value="Alkaline_phosphatase_core_sf"/>
</dbReference>
<protein>
    <submittedName>
        <fullName evidence="6">Arylsulfatase</fullName>
    </submittedName>
</protein>
<dbReference type="GO" id="GO:0004065">
    <property type="term" value="F:arylsulfatase activity"/>
    <property type="evidence" value="ECO:0007669"/>
    <property type="project" value="TreeGrafter"/>
</dbReference>
<dbReference type="Gene3D" id="3.40.720.10">
    <property type="entry name" value="Alkaline Phosphatase, subunit A"/>
    <property type="match status" value="1"/>
</dbReference>
<dbReference type="PANTHER" id="PTHR42693:SF53">
    <property type="entry name" value="ENDO-4-O-SULFATASE"/>
    <property type="match status" value="1"/>
</dbReference>
<evidence type="ECO:0000313" key="7">
    <source>
        <dbReference type="Proteomes" id="UP000346198"/>
    </source>
</evidence>
<dbReference type="FunFam" id="3.40.720.10:FF:000070">
    <property type="entry name" value="Arylsulfatase A"/>
    <property type="match status" value="1"/>
</dbReference>
<dbReference type="EMBL" id="CAAHFH010000001">
    <property type="protein sequence ID" value="VGO19660.1"/>
    <property type="molecule type" value="Genomic_DNA"/>
</dbReference>
<dbReference type="GO" id="GO:0046872">
    <property type="term" value="F:metal ion binding"/>
    <property type="evidence" value="ECO:0007669"/>
    <property type="project" value="UniProtKB-KW"/>
</dbReference>
<keyword evidence="7" id="KW-1185">Reference proteome</keyword>
<keyword evidence="2" id="KW-0479">Metal-binding</keyword>
<gene>
    <name evidence="6" type="primary">atsA_165</name>
    <name evidence="6" type="ORF">SCARR_01719</name>
</gene>
<organism evidence="6 7">
    <name type="scientific">Pontiella sulfatireligans</name>
    <dbReference type="NCBI Taxonomy" id="2750658"/>
    <lineage>
        <taxon>Bacteria</taxon>
        <taxon>Pseudomonadati</taxon>
        <taxon>Kiritimatiellota</taxon>
        <taxon>Kiritimatiellia</taxon>
        <taxon>Kiritimatiellales</taxon>
        <taxon>Pontiellaceae</taxon>
        <taxon>Pontiella</taxon>
    </lineage>
</organism>
<evidence type="ECO:0000256" key="4">
    <source>
        <dbReference type="ARBA" id="ARBA00022837"/>
    </source>
</evidence>
<feature type="domain" description="Sulfatase N-terminal" evidence="5">
    <location>
        <begin position="25"/>
        <end position="341"/>
    </location>
</feature>
<proteinExistence type="inferred from homology"/>
<dbReference type="Proteomes" id="UP000346198">
    <property type="component" value="Unassembled WGS sequence"/>
</dbReference>
<dbReference type="InterPro" id="IPR000917">
    <property type="entry name" value="Sulfatase_N"/>
</dbReference>
<dbReference type="SUPFAM" id="SSF53649">
    <property type="entry name" value="Alkaline phosphatase-like"/>
    <property type="match status" value="1"/>
</dbReference>
<dbReference type="PROSITE" id="PS51257">
    <property type="entry name" value="PROKAR_LIPOPROTEIN"/>
    <property type="match status" value="1"/>
</dbReference>
<dbReference type="PANTHER" id="PTHR42693">
    <property type="entry name" value="ARYLSULFATASE FAMILY MEMBER"/>
    <property type="match status" value="1"/>
</dbReference>
<dbReference type="Pfam" id="PF00884">
    <property type="entry name" value="Sulfatase"/>
    <property type="match status" value="1"/>
</dbReference>
<name>A0A6C2UHJ0_9BACT</name>
<reference evidence="6 7" key="1">
    <citation type="submission" date="2019-04" db="EMBL/GenBank/DDBJ databases">
        <authorList>
            <person name="Van Vliet M D."/>
        </authorList>
    </citation>
    <scope>NUCLEOTIDE SEQUENCE [LARGE SCALE GENOMIC DNA]</scope>
    <source>
        <strain evidence="6 7">F21</strain>
    </source>
</reference>
<dbReference type="AlphaFoldDB" id="A0A6C2UHJ0"/>
<dbReference type="Gene3D" id="3.30.1120.10">
    <property type="match status" value="1"/>
</dbReference>
<evidence type="ECO:0000313" key="6">
    <source>
        <dbReference type="EMBL" id="VGO19660.1"/>
    </source>
</evidence>
<sequence>MIKLISVALVVFAGLFSCLAEERKPNVIVIITDDQGYGDMSCHGNPYLKTPEMDRLHDESVRLTDFHVDPTCAPTRAALMTGRYSARTGVWLTYGSRHHLRRDEVTMADVFQRNGYRTAIFGKWHLGDNYPFRPTDRGFDESLIHGGGVIAESPDYWDNNYYDDTYFRNNKPEKVKGYCTDVWCNETIKFVERNTERPFFAYLSFNAPHGPLHVPESYRKPYADQSPSRAAFYGMIACIDENIGKLMKKLNELSLDRDTIVVFLNDNGTNGGAGIDGDGRNGWVKDGFNAGMRGRKTSRYEGGHRAACFIRWPKGGLNGGRDVNGVTAQIDLLPTFIDLCGLQFDNRDRFDGISLAEALRTGKAPERTVVVHDQGRFGNPVGDGLLIKEKDYSVMHGSWRLVGKELFNLEEDLGQRNDVAAQHPEMAERLRGEYEAWWKHIAEKSDEYNPFVINPSKQQTVLISSQNLLGGNVAYSQRSVRKGQGGEFGWTFIDAEVPGTYLISLRRWPRESNLSICAEAPPYPMDPSTHKMMKIPCKAFDVVSARLQVGAFDQSKPVEASDQEIVFEVNLPKEAQRIQTWFTMKDGGEIAAYYTYIENAVFNN</sequence>
<evidence type="ECO:0000256" key="3">
    <source>
        <dbReference type="ARBA" id="ARBA00022801"/>
    </source>
</evidence>
<evidence type="ECO:0000256" key="2">
    <source>
        <dbReference type="ARBA" id="ARBA00022723"/>
    </source>
</evidence>
<dbReference type="PROSITE" id="PS00523">
    <property type="entry name" value="SULFATASE_1"/>
    <property type="match status" value="1"/>
</dbReference>
<dbReference type="InterPro" id="IPR024607">
    <property type="entry name" value="Sulfatase_CS"/>
</dbReference>
<dbReference type="CDD" id="cd16146">
    <property type="entry name" value="ARS_like"/>
    <property type="match status" value="1"/>
</dbReference>
<evidence type="ECO:0000256" key="1">
    <source>
        <dbReference type="ARBA" id="ARBA00008779"/>
    </source>
</evidence>
<keyword evidence="4" id="KW-0106">Calcium</keyword>
<keyword evidence="3" id="KW-0378">Hydrolase</keyword>
<accession>A0A6C2UHJ0</accession>
<evidence type="ECO:0000259" key="5">
    <source>
        <dbReference type="Pfam" id="PF00884"/>
    </source>
</evidence>
<comment type="similarity">
    <text evidence="1">Belongs to the sulfatase family.</text>
</comment>